<dbReference type="AlphaFoldDB" id="A0A4R0P4L4"/>
<protein>
    <recommendedName>
        <fullName evidence="4">Fasciclin domain-containing protein</fullName>
    </recommendedName>
</protein>
<dbReference type="InterPro" id="IPR036378">
    <property type="entry name" value="FAS1_dom_sf"/>
</dbReference>
<proteinExistence type="predicted"/>
<keyword evidence="3" id="KW-1185">Reference proteome</keyword>
<keyword evidence="1" id="KW-0732">Signal</keyword>
<dbReference type="OrthoDB" id="1097608at2"/>
<accession>A0A4R0P4L4</accession>
<organism evidence="2 3">
    <name type="scientific">Pedobacter frigidisoli</name>
    <dbReference type="NCBI Taxonomy" id="2530455"/>
    <lineage>
        <taxon>Bacteria</taxon>
        <taxon>Pseudomonadati</taxon>
        <taxon>Bacteroidota</taxon>
        <taxon>Sphingobacteriia</taxon>
        <taxon>Sphingobacteriales</taxon>
        <taxon>Sphingobacteriaceae</taxon>
        <taxon>Pedobacter</taxon>
    </lineage>
</organism>
<feature type="chain" id="PRO_5020752497" description="Fasciclin domain-containing protein" evidence="1">
    <location>
        <begin position="20"/>
        <end position="241"/>
    </location>
</feature>
<dbReference type="SUPFAM" id="SSF82153">
    <property type="entry name" value="FAS1 domain"/>
    <property type="match status" value="1"/>
</dbReference>
<comment type="caution">
    <text evidence="2">The sequence shown here is derived from an EMBL/GenBank/DDBJ whole genome shotgun (WGS) entry which is preliminary data.</text>
</comment>
<sequence length="241" mass="27647">MKKLVIICAALLLMLNACKRDEYYIDGGKANPDYQGNMLQYLQAKKVPFDTVAQIVKLAGMEQQFSTEDFTFFAFDDDVVKRTIGNIKTFGLNNMLFYSGRDTVKTLDQIDPAIWKKYLQRYMFKGINRLKDYPQIDLGLRSVYPGALYYDYNNNVANIGVNFNDANGVRYIGYRQLVLSYIPDISKPNDNWFSNFISSSDIKPTNGLVHTLNYNGTYIGFNINEFFSDVYFTGLRPSVSK</sequence>
<evidence type="ECO:0000313" key="2">
    <source>
        <dbReference type="EMBL" id="TCD10709.1"/>
    </source>
</evidence>
<dbReference type="Gene3D" id="2.30.180.10">
    <property type="entry name" value="FAS1 domain"/>
    <property type="match status" value="1"/>
</dbReference>
<dbReference type="Proteomes" id="UP000291485">
    <property type="component" value="Unassembled WGS sequence"/>
</dbReference>
<gene>
    <name evidence="2" type="ORF">EZ449_07405</name>
</gene>
<evidence type="ECO:0000313" key="3">
    <source>
        <dbReference type="Proteomes" id="UP000291485"/>
    </source>
</evidence>
<evidence type="ECO:0000256" key="1">
    <source>
        <dbReference type="SAM" id="SignalP"/>
    </source>
</evidence>
<dbReference type="EMBL" id="SJSN01000005">
    <property type="protein sequence ID" value="TCD10709.1"/>
    <property type="molecule type" value="Genomic_DNA"/>
</dbReference>
<reference evidence="2 3" key="1">
    <citation type="submission" date="2019-02" db="EMBL/GenBank/DDBJ databases">
        <title>Pedobacter sp. RP-3-11 sp. nov., isolated from Arctic soil.</title>
        <authorList>
            <person name="Dahal R.H."/>
        </authorList>
    </citation>
    <scope>NUCLEOTIDE SEQUENCE [LARGE SCALE GENOMIC DNA]</scope>
    <source>
        <strain evidence="2 3">RP-3-11</strain>
    </source>
</reference>
<feature type="signal peptide" evidence="1">
    <location>
        <begin position="1"/>
        <end position="19"/>
    </location>
</feature>
<evidence type="ECO:0008006" key="4">
    <source>
        <dbReference type="Google" id="ProtNLM"/>
    </source>
</evidence>
<dbReference type="RefSeq" id="WP_131557331.1">
    <property type="nucleotide sequence ID" value="NZ_SJSN01000005.1"/>
</dbReference>
<name>A0A4R0P4L4_9SPHI</name>